<dbReference type="Gene3D" id="2.40.128.130">
    <property type="entry name" value="Autotransporter beta-domain"/>
    <property type="match status" value="1"/>
</dbReference>
<comment type="caution">
    <text evidence="1">The sequence shown here is derived from an EMBL/GenBank/DDBJ whole genome shotgun (WGS) entry which is preliminary data.</text>
</comment>
<dbReference type="EMBL" id="VITR01000029">
    <property type="protein sequence ID" value="TWB33835.1"/>
    <property type="molecule type" value="Genomic_DNA"/>
</dbReference>
<dbReference type="Proteomes" id="UP000315751">
    <property type="component" value="Unassembled WGS sequence"/>
</dbReference>
<feature type="non-terminal residue" evidence="1">
    <location>
        <position position="1"/>
    </location>
</feature>
<organism evidence="1 2">
    <name type="scientific">Nitrospirillum amazonense</name>
    <dbReference type="NCBI Taxonomy" id="28077"/>
    <lineage>
        <taxon>Bacteria</taxon>
        <taxon>Pseudomonadati</taxon>
        <taxon>Pseudomonadota</taxon>
        <taxon>Alphaproteobacteria</taxon>
        <taxon>Rhodospirillales</taxon>
        <taxon>Azospirillaceae</taxon>
        <taxon>Nitrospirillum</taxon>
    </lineage>
</organism>
<dbReference type="InterPro" id="IPR036709">
    <property type="entry name" value="Autotransporte_beta_dom_sf"/>
</dbReference>
<gene>
    <name evidence="1" type="ORF">FBZ90_1291</name>
</gene>
<dbReference type="SUPFAM" id="SSF103515">
    <property type="entry name" value="Autotransporter"/>
    <property type="match status" value="1"/>
</dbReference>
<keyword evidence="2" id="KW-1185">Reference proteome</keyword>
<name>A0A560GIS9_9PROT</name>
<protein>
    <recommendedName>
        <fullName evidence="3">Outer membrane autotransporter protein</fullName>
    </recommendedName>
</protein>
<sequence length="45" mass="5033">ADGLGLALGTTLEKSDGFKLRLEYTGELRRDYQSHGGMLRASWDF</sequence>
<evidence type="ECO:0000313" key="2">
    <source>
        <dbReference type="Proteomes" id="UP000315751"/>
    </source>
</evidence>
<accession>A0A560GIS9</accession>
<evidence type="ECO:0008006" key="3">
    <source>
        <dbReference type="Google" id="ProtNLM"/>
    </source>
</evidence>
<evidence type="ECO:0000313" key="1">
    <source>
        <dbReference type="EMBL" id="TWB33835.1"/>
    </source>
</evidence>
<reference evidence="1 2" key="1">
    <citation type="submission" date="2019-06" db="EMBL/GenBank/DDBJ databases">
        <title>Genomic Encyclopedia of Type Strains, Phase IV (KMG-V): Genome sequencing to study the core and pangenomes of soil and plant-associated prokaryotes.</title>
        <authorList>
            <person name="Whitman W."/>
        </authorList>
    </citation>
    <scope>NUCLEOTIDE SEQUENCE [LARGE SCALE GENOMIC DNA]</scope>
    <source>
        <strain evidence="1 2">BR 11622</strain>
    </source>
</reference>
<proteinExistence type="predicted"/>
<dbReference type="AlphaFoldDB" id="A0A560GIS9"/>